<name>A0AAV5U7V3_9BILA</name>
<dbReference type="AlphaFoldDB" id="A0AAV5U7V3"/>
<feature type="transmembrane region" description="Helical" evidence="1">
    <location>
        <begin position="48"/>
        <end position="66"/>
    </location>
</feature>
<evidence type="ECO:0000313" key="3">
    <source>
        <dbReference type="Proteomes" id="UP001432027"/>
    </source>
</evidence>
<organism evidence="2 3">
    <name type="scientific">Pristionchus entomophagus</name>
    <dbReference type="NCBI Taxonomy" id="358040"/>
    <lineage>
        <taxon>Eukaryota</taxon>
        <taxon>Metazoa</taxon>
        <taxon>Ecdysozoa</taxon>
        <taxon>Nematoda</taxon>
        <taxon>Chromadorea</taxon>
        <taxon>Rhabditida</taxon>
        <taxon>Rhabditina</taxon>
        <taxon>Diplogasteromorpha</taxon>
        <taxon>Diplogasteroidea</taxon>
        <taxon>Neodiplogasteridae</taxon>
        <taxon>Pristionchus</taxon>
    </lineage>
</organism>
<feature type="transmembrane region" description="Helical" evidence="1">
    <location>
        <begin position="78"/>
        <end position="102"/>
    </location>
</feature>
<evidence type="ECO:0000313" key="2">
    <source>
        <dbReference type="EMBL" id="GMT02489.1"/>
    </source>
</evidence>
<dbReference type="Proteomes" id="UP001432027">
    <property type="component" value="Unassembled WGS sequence"/>
</dbReference>
<sequence>VTPMRFRNMPLDTAAAQRLLESISTPPPAECPRPNLAKTPAENLVSRLAFPLTFAAAHVIVARSLWRMARRGERNVGKLTLATLGFVELLMFWAFLPTALGAFETFYSAETFRRFFHAATPITGSLLNILSGCDTFLTLLVCYEFRAVAENAKARTIVCSVRRQLGVYAGILFLSVAVSAFTFGATYAPIWRCGGAKMDVRPVLLISHQLMRAGQYVFATAVIAAPCVLLVLNSAHLSRAITYSTLPTEANELISSKPDEPACKLRALLIAFTASFVVPHVLSLAPLFITPPIVSVLTLLSFMTISNWALFVSRVVCYSLLHKISEHLAKMGVVNVY</sequence>
<dbReference type="EMBL" id="BTSX01000005">
    <property type="protein sequence ID" value="GMT02489.1"/>
    <property type="molecule type" value="Genomic_DNA"/>
</dbReference>
<feature type="transmembrane region" description="Helical" evidence="1">
    <location>
        <begin position="210"/>
        <end position="232"/>
    </location>
</feature>
<proteinExistence type="predicted"/>
<gene>
    <name evidence="2" type="ORF">PENTCL1PPCAC_24663</name>
</gene>
<keyword evidence="1" id="KW-0812">Transmembrane</keyword>
<reference evidence="2" key="1">
    <citation type="submission" date="2023-10" db="EMBL/GenBank/DDBJ databases">
        <title>Genome assembly of Pristionchus species.</title>
        <authorList>
            <person name="Yoshida K."/>
            <person name="Sommer R.J."/>
        </authorList>
    </citation>
    <scope>NUCLEOTIDE SEQUENCE</scope>
    <source>
        <strain evidence="2">RS0144</strain>
    </source>
</reference>
<accession>A0AAV5U7V3</accession>
<feature type="non-terminal residue" evidence="2">
    <location>
        <position position="1"/>
    </location>
</feature>
<evidence type="ECO:0000256" key="1">
    <source>
        <dbReference type="SAM" id="Phobius"/>
    </source>
</evidence>
<comment type="caution">
    <text evidence="2">The sequence shown here is derived from an EMBL/GenBank/DDBJ whole genome shotgun (WGS) entry which is preliminary data.</text>
</comment>
<keyword evidence="3" id="KW-1185">Reference proteome</keyword>
<feature type="transmembrane region" description="Helical" evidence="1">
    <location>
        <begin position="165"/>
        <end position="190"/>
    </location>
</feature>
<keyword evidence="1" id="KW-0472">Membrane</keyword>
<protein>
    <recommendedName>
        <fullName evidence="4">G protein-coupled receptor</fullName>
    </recommendedName>
</protein>
<feature type="transmembrane region" description="Helical" evidence="1">
    <location>
        <begin position="122"/>
        <end position="145"/>
    </location>
</feature>
<feature type="transmembrane region" description="Helical" evidence="1">
    <location>
        <begin position="295"/>
        <end position="321"/>
    </location>
</feature>
<keyword evidence="1" id="KW-1133">Transmembrane helix</keyword>
<evidence type="ECO:0008006" key="4">
    <source>
        <dbReference type="Google" id="ProtNLM"/>
    </source>
</evidence>
<feature type="transmembrane region" description="Helical" evidence="1">
    <location>
        <begin position="267"/>
        <end position="289"/>
    </location>
</feature>